<evidence type="ECO:0000313" key="1">
    <source>
        <dbReference type="EMBL" id="KAG9227758.1"/>
    </source>
</evidence>
<comment type="caution">
    <text evidence="1">The sequence shown here is derived from an EMBL/GenBank/DDBJ whole genome shotgun (WGS) entry which is preliminary data.</text>
</comment>
<organism evidence="1 2">
    <name type="scientific">Pleurotus cornucopiae</name>
    <name type="common">Cornucopia mushroom</name>
    <dbReference type="NCBI Taxonomy" id="5321"/>
    <lineage>
        <taxon>Eukaryota</taxon>
        <taxon>Fungi</taxon>
        <taxon>Dikarya</taxon>
        <taxon>Basidiomycota</taxon>
        <taxon>Agaricomycotina</taxon>
        <taxon>Agaricomycetes</taxon>
        <taxon>Agaricomycetidae</taxon>
        <taxon>Agaricales</taxon>
        <taxon>Pleurotineae</taxon>
        <taxon>Pleurotaceae</taxon>
        <taxon>Pleurotus</taxon>
    </lineage>
</organism>
<name>A0ACB7JEA0_PLECO</name>
<reference evidence="1 2" key="1">
    <citation type="journal article" date="2021" name="Appl. Environ. Microbiol.">
        <title>Genetic linkage and physical mapping for an oyster mushroom Pleurotus cornucopiae and QTL analysis for the trait cap color.</title>
        <authorList>
            <person name="Zhang Y."/>
            <person name="Gao W."/>
            <person name="Sonnenberg A."/>
            <person name="Chen Q."/>
            <person name="Zhang J."/>
            <person name="Huang C."/>
        </authorList>
    </citation>
    <scope>NUCLEOTIDE SEQUENCE [LARGE SCALE GENOMIC DNA]</scope>
    <source>
        <strain evidence="1">CCMSSC00406</strain>
    </source>
</reference>
<accession>A0ACB7JEA0</accession>
<evidence type="ECO:0000313" key="2">
    <source>
        <dbReference type="Proteomes" id="UP000824881"/>
    </source>
</evidence>
<keyword evidence="2" id="KW-1185">Reference proteome</keyword>
<dbReference type="Proteomes" id="UP000824881">
    <property type="component" value="Unassembled WGS sequence"/>
</dbReference>
<protein>
    <submittedName>
        <fullName evidence="1">Uncharacterized protein</fullName>
    </submittedName>
</protein>
<proteinExistence type="predicted"/>
<dbReference type="EMBL" id="WQMT02000001">
    <property type="protein sequence ID" value="KAG9227758.1"/>
    <property type="molecule type" value="Genomic_DNA"/>
</dbReference>
<gene>
    <name evidence="1" type="ORF">CCMSSC00406_0000596</name>
</gene>
<sequence length="883" mass="98032">MAPSVAENIITVSLEHASPAELDTRPSKRPRKGGSTRDVPEEASPSAPAQLDHIFIADGIVAKKGGKKSDHRRLYHVLNADGEHVGAGDRFELPVFTALCAYRLKLRCDRVFPCASCKKRGCAEICPEGVLVSGKGTRFILANTEQLHSKIIEMSDRIRSLEEALEEIHSSINTETHPLLASNELLNIKSTMGLYGGTQKGGNESAHGGHTSSTPSDGGHDNHTDDKSGQMDVDSTRFEYASQPDQKRDTKDSPSLYSASALNYDKLLTPEIMRLSDSFPISGNVSPEPNPKVREFIRSKLPPRHVAEHLWEQAKQNALWQYNPHPNETFLPNLINHVYTSSIHDLCPRRLSLLLMIMAVGTLVDLTEPQYQHSTSPLDALQVLESRAEQYHHLARAALCEIPVMEETNIDTIIALFYEIWYLLVFSDRKKAAGYAFGLMGLTAKLAQSIGLHRDGVKSKMIPEEVEKRRSLFWELLYLDARLSLSLGRPPSLIRNHVDCKRPSYLPVEGCDPAESLHFFQEWKHSSYISCLSPVLELISGPPSSLDYAQVIELDTRIREFTVPPPLRSGATHSRQLMMQKASLSTALEAVLLQLHRTFFTRALSGPERAFNRRHPFAPSVVAVFLSASRMIATVEALFRREPNLTSRILAFWSNAFSAAVALCLLVSRAPFTCLSPAALQELERARILFEAAKDTCPRAMQVIPILDTLVVKANHIYTRWAEGDDVPSLALRHTLSDDPVQEAMMQQQNQQLSPDSFANAHRSLSQCIAEVHQRAMILFPSRKPCQCAQRTQASRATPCPPSHSWSPPPKLSPSQEMSPVLPDLYDGSMLHGVLPGNGPGITAINVGLNPASRMAVVESINFDFGALNQTWNDGSQNWMAWF</sequence>